<dbReference type="AlphaFoldDB" id="A0ABD7S3M0"/>
<proteinExistence type="predicted"/>
<accession>A0ABD7S3M0</accession>
<comment type="caution">
    <text evidence="2">The sequence shown here is derived from an EMBL/GenBank/DDBJ whole genome shotgun (WGS) entry which is preliminary data.</text>
</comment>
<dbReference type="EMBL" id="VOCK01000108">
    <property type="protein sequence ID" value="TWQ48638.1"/>
    <property type="molecule type" value="Genomic_DNA"/>
</dbReference>
<name>A0ABD7S3M0_XANVA</name>
<dbReference type="RefSeq" id="WP_125523530.1">
    <property type="nucleotide sequence ID" value="NZ_JAUPCK020000027.1"/>
</dbReference>
<dbReference type="Proteomes" id="UP000320455">
    <property type="component" value="Unassembled WGS sequence"/>
</dbReference>
<evidence type="ECO:0000313" key="3">
    <source>
        <dbReference type="Proteomes" id="UP000320455"/>
    </source>
</evidence>
<keyword evidence="1" id="KW-1133">Transmembrane helix</keyword>
<sequence>MECNPYCTLTPAQLAAANDLLIVMGGVSLVALILPRLVYFVWWLSDRRRDRVMQRKIVAETLAAIAAIEAQEATRNGTAD</sequence>
<evidence type="ECO:0000256" key="1">
    <source>
        <dbReference type="SAM" id="Phobius"/>
    </source>
</evidence>
<keyword evidence="1" id="KW-0812">Transmembrane</keyword>
<gene>
    <name evidence="2" type="ORF">FQK01_23370</name>
</gene>
<protein>
    <submittedName>
        <fullName evidence="2">Uncharacterized protein</fullName>
    </submittedName>
</protein>
<reference evidence="3" key="1">
    <citation type="journal article" date="2020" name="Phytopathology">
        <title>Genomic acquisitions in emerging populations of Xanthomonas vasicola pv. vasculorum infecting corn in the U.S. and Argentina.</title>
        <authorList>
            <person name="Perez-Quintero A.L."/>
        </authorList>
    </citation>
    <scope>NUCLEOTIDE SEQUENCE [LARGE SCALE GENOMIC DNA]</scope>
    <source>
        <strain evidence="3">Xvh-L</strain>
    </source>
</reference>
<evidence type="ECO:0000313" key="2">
    <source>
        <dbReference type="EMBL" id="TWQ48638.1"/>
    </source>
</evidence>
<feature type="transmembrane region" description="Helical" evidence="1">
    <location>
        <begin position="20"/>
        <end position="45"/>
    </location>
</feature>
<organism evidence="2 3">
    <name type="scientific">Xanthomonas vasicola</name>
    <dbReference type="NCBI Taxonomy" id="56459"/>
    <lineage>
        <taxon>Bacteria</taxon>
        <taxon>Pseudomonadati</taxon>
        <taxon>Pseudomonadota</taxon>
        <taxon>Gammaproteobacteria</taxon>
        <taxon>Lysobacterales</taxon>
        <taxon>Lysobacteraceae</taxon>
        <taxon>Xanthomonas</taxon>
    </lineage>
</organism>
<keyword evidence="1" id="KW-0472">Membrane</keyword>
<keyword evidence="3" id="KW-1185">Reference proteome</keyword>